<dbReference type="Proteomes" id="UP000645828">
    <property type="component" value="Unassembled WGS sequence"/>
</dbReference>
<gene>
    <name evidence="2" type="ORF">NYPRO_LOCUS9778</name>
</gene>
<proteinExistence type="predicted"/>
<evidence type="ECO:0000313" key="3">
    <source>
        <dbReference type="Proteomes" id="UP000645828"/>
    </source>
</evidence>
<evidence type="ECO:0000313" key="2">
    <source>
        <dbReference type="EMBL" id="CAD7676982.1"/>
    </source>
</evidence>
<feature type="compositionally biased region" description="Basic and acidic residues" evidence="1">
    <location>
        <begin position="70"/>
        <end position="85"/>
    </location>
</feature>
<accession>A0A811YRN3</accession>
<dbReference type="EMBL" id="CAJHUB010000678">
    <property type="protein sequence ID" value="CAD7676982.1"/>
    <property type="molecule type" value="Genomic_DNA"/>
</dbReference>
<protein>
    <submittedName>
        <fullName evidence="2">(raccoon dog) hypothetical protein</fullName>
    </submittedName>
</protein>
<feature type="region of interest" description="Disordered" evidence="1">
    <location>
        <begin position="1"/>
        <end position="168"/>
    </location>
</feature>
<sequence length="222" mass="22597">MAAGTALPGEQPGGGRLAPEGTAPRSSGAAAAGQRGHTAVSAPLAAGGPLCSGAAPSPPTRRARAGQSGRRQEAELPGRSVRRESGLPGAPLGREWRAGAGSLSRRLSPLASGPTPAAVGLGFQPGRDVAPRCRVSACGPPRGRVRSPPRRDSVGLPADPPEPPRPERHLRAVWATTARSPRLPGARGLLGARCPGSPRRTGLVMCVRLSESRPKAGHVRAE</sequence>
<name>A0A811YRN3_NYCPR</name>
<evidence type="ECO:0000256" key="1">
    <source>
        <dbReference type="SAM" id="MobiDB-lite"/>
    </source>
</evidence>
<organism evidence="2 3">
    <name type="scientific">Nyctereutes procyonoides</name>
    <name type="common">Raccoon dog</name>
    <name type="synonym">Canis procyonoides</name>
    <dbReference type="NCBI Taxonomy" id="34880"/>
    <lineage>
        <taxon>Eukaryota</taxon>
        <taxon>Metazoa</taxon>
        <taxon>Chordata</taxon>
        <taxon>Craniata</taxon>
        <taxon>Vertebrata</taxon>
        <taxon>Euteleostomi</taxon>
        <taxon>Mammalia</taxon>
        <taxon>Eutheria</taxon>
        <taxon>Laurasiatheria</taxon>
        <taxon>Carnivora</taxon>
        <taxon>Caniformia</taxon>
        <taxon>Canidae</taxon>
        <taxon>Nyctereutes</taxon>
    </lineage>
</organism>
<keyword evidence="3" id="KW-1185">Reference proteome</keyword>
<comment type="caution">
    <text evidence="2">The sequence shown here is derived from an EMBL/GenBank/DDBJ whole genome shotgun (WGS) entry which is preliminary data.</text>
</comment>
<reference evidence="2" key="1">
    <citation type="submission" date="2020-12" db="EMBL/GenBank/DDBJ databases">
        <authorList>
            <consortium name="Molecular Ecology Group"/>
        </authorList>
    </citation>
    <scope>NUCLEOTIDE SEQUENCE</scope>
    <source>
        <strain evidence="2">TBG_1078</strain>
    </source>
</reference>
<dbReference type="AlphaFoldDB" id="A0A811YRN3"/>